<dbReference type="AlphaFoldDB" id="A0A858SU74"/>
<organism evidence="2 3">
    <name type="scientific">Roseobacter ponti</name>
    <dbReference type="NCBI Taxonomy" id="1891787"/>
    <lineage>
        <taxon>Bacteria</taxon>
        <taxon>Pseudomonadati</taxon>
        <taxon>Pseudomonadota</taxon>
        <taxon>Alphaproteobacteria</taxon>
        <taxon>Rhodobacterales</taxon>
        <taxon>Roseobacteraceae</taxon>
        <taxon>Roseobacter</taxon>
    </lineage>
</organism>
<dbReference type="Proteomes" id="UP000503308">
    <property type="component" value="Chromosome"/>
</dbReference>
<dbReference type="RefSeq" id="WP_169640744.1">
    <property type="nucleotide sequence ID" value="NZ_CP048788.1"/>
</dbReference>
<dbReference type="InterPro" id="IPR036844">
    <property type="entry name" value="Hint_dom_sf"/>
</dbReference>
<gene>
    <name evidence="2" type="ORF">G3256_10320</name>
</gene>
<dbReference type="InterPro" id="IPR028992">
    <property type="entry name" value="Hedgehog/Intein_dom"/>
</dbReference>
<evidence type="ECO:0000313" key="3">
    <source>
        <dbReference type="Proteomes" id="UP000503308"/>
    </source>
</evidence>
<evidence type="ECO:0000313" key="2">
    <source>
        <dbReference type="EMBL" id="QJF51528.1"/>
    </source>
</evidence>
<evidence type="ECO:0000259" key="1">
    <source>
        <dbReference type="Pfam" id="PF13403"/>
    </source>
</evidence>
<dbReference type="EMBL" id="CP048788">
    <property type="protein sequence ID" value="QJF51528.1"/>
    <property type="molecule type" value="Genomic_DNA"/>
</dbReference>
<feature type="domain" description="Hedgehog/Intein (Hint)" evidence="1">
    <location>
        <begin position="6"/>
        <end position="133"/>
    </location>
</feature>
<dbReference type="SUPFAM" id="SSF51294">
    <property type="entry name" value="Hedgehog/intein (Hint) domain"/>
    <property type="match status" value="1"/>
</dbReference>
<reference evidence="2 3" key="1">
    <citation type="submission" date="2020-02" db="EMBL/GenBank/DDBJ databases">
        <title>Genome sequence of Roseobacter ponti.</title>
        <authorList>
            <person name="Hollensteiner J."/>
            <person name="Schneider D."/>
            <person name="Poehlein A."/>
            <person name="Daniel R."/>
        </authorList>
    </citation>
    <scope>NUCLEOTIDE SEQUENCE [LARGE SCALE GENOMIC DNA]</scope>
    <source>
        <strain evidence="2 3">DSM 106830</strain>
    </source>
</reference>
<dbReference type="KEGG" id="rpon:G3256_10320"/>
<sequence length="149" mass="15940">MAPEGLTHGTAVLTLHGQIPVQHLRCGDQVITRRRGSAVVQSIEVISIVARVVYVIAGSLGHTCRNRDTLLSAGQPVLLRDWRAKAFGGAGEALVRAGDLADGEFVRDLGQLPVTLYRIRCGEPAVIYAGGMELGTADCLRAPRHRYSG</sequence>
<accession>A0A858SU74</accession>
<proteinExistence type="predicted"/>
<name>A0A858SU74_9RHOB</name>
<dbReference type="Pfam" id="PF13403">
    <property type="entry name" value="Hint_2"/>
    <property type="match status" value="1"/>
</dbReference>
<keyword evidence="3" id="KW-1185">Reference proteome</keyword>
<protein>
    <recommendedName>
        <fullName evidence="1">Hedgehog/Intein (Hint) domain-containing protein</fullName>
    </recommendedName>
</protein>